<protein>
    <submittedName>
        <fullName evidence="1">Uncharacterized protein</fullName>
    </submittedName>
</protein>
<evidence type="ECO:0000313" key="1">
    <source>
        <dbReference type="EMBL" id="WVZ22180.1"/>
    </source>
</evidence>
<sequence>MMMELDAPWPLRLHNLDGVILAIWFLQVHKDDSQWKRNKDTRSWCDHGAMVELVIFAIKVSSWWLNDNLVCVMKLMGAQRMKDVVRDGLMEMTATQDLWQHNEEDEYLRCY</sequence>
<dbReference type="AlphaFoldDB" id="A0AAQ3P6Y7"/>
<proteinExistence type="predicted"/>
<gene>
    <name evidence="1" type="ORF">V8G54_000724</name>
</gene>
<name>A0AAQ3P6Y7_VIGMU</name>
<organism evidence="1 2">
    <name type="scientific">Vigna mungo</name>
    <name type="common">Black gram</name>
    <name type="synonym">Phaseolus mungo</name>
    <dbReference type="NCBI Taxonomy" id="3915"/>
    <lineage>
        <taxon>Eukaryota</taxon>
        <taxon>Viridiplantae</taxon>
        <taxon>Streptophyta</taxon>
        <taxon>Embryophyta</taxon>
        <taxon>Tracheophyta</taxon>
        <taxon>Spermatophyta</taxon>
        <taxon>Magnoliopsida</taxon>
        <taxon>eudicotyledons</taxon>
        <taxon>Gunneridae</taxon>
        <taxon>Pentapetalae</taxon>
        <taxon>rosids</taxon>
        <taxon>fabids</taxon>
        <taxon>Fabales</taxon>
        <taxon>Fabaceae</taxon>
        <taxon>Papilionoideae</taxon>
        <taxon>50 kb inversion clade</taxon>
        <taxon>NPAAA clade</taxon>
        <taxon>indigoferoid/millettioid clade</taxon>
        <taxon>Phaseoleae</taxon>
        <taxon>Vigna</taxon>
    </lineage>
</organism>
<keyword evidence="2" id="KW-1185">Reference proteome</keyword>
<dbReference type="Proteomes" id="UP001374535">
    <property type="component" value="Chromosome 1"/>
</dbReference>
<accession>A0AAQ3P6Y7</accession>
<reference evidence="1 2" key="1">
    <citation type="journal article" date="2023" name="Life. Sci Alliance">
        <title>Evolutionary insights into 3D genome organization and epigenetic landscape of Vigna mungo.</title>
        <authorList>
            <person name="Junaid A."/>
            <person name="Singh B."/>
            <person name="Bhatia S."/>
        </authorList>
    </citation>
    <scope>NUCLEOTIDE SEQUENCE [LARGE SCALE GENOMIC DNA]</scope>
    <source>
        <strain evidence="1">Urdbean</strain>
    </source>
</reference>
<evidence type="ECO:0000313" key="2">
    <source>
        <dbReference type="Proteomes" id="UP001374535"/>
    </source>
</evidence>
<dbReference type="EMBL" id="CP144700">
    <property type="protein sequence ID" value="WVZ22180.1"/>
    <property type="molecule type" value="Genomic_DNA"/>
</dbReference>